<sequence>MFKKKPICEVCGNNEATAFSFIVRDSDSFEGDWKFVCECTAEKEDYYILIQSFFSRPPAAVDWLAHMHEKSWMDWKNFMEMIYRFRSATDSFGAL</sequence>
<evidence type="ECO:0000313" key="2">
    <source>
        <dbReference type="Proteomes" id="UP001564408"/>
    </source>
</evidence>
<evidence type="ECO:0000313" key="1">
    <source>
        <dbReference type="EMBL" id="MEY6434247.1"/>
    </source>
</evidence>
<comment type="caution">
    <text evidence="1">The sequence shown here is derived from an EMBL/GenBank/DDBJ whole genome shotgun (WGS) entry which is preliminary data.</text>
</comment>
<accession>A0ABV4BLV5</accession>
<gene>
    <name evidence="1" type="ORF">ABC977_17790</name>
</gene>
<dbReference type="EMBL" id="JBDKXB010000056">
    <property type="protein sequence ID" value="MEY6434247.1"/>
    <property type="molecule type" value="Genomic_DNA"/>
</dbReference>
<dbReference type="RefSeq" id="WP_369668628.1">
    <property type="nucleotide sequence ID" value="NZ_JBDKXB010000056.1"/>
</dbReference>
<proteinExistence type="predicted"/>
<keyword evidence="2" id="KW-1185">Reference proteome</keyword>
<name>A0ABV4BLV5_9GAMM</name>
<organism evidence="1 2">
    <name type="scientific">Thioalkalicoccus limnaeus</name>
    <dbReference type="NCBI Taxonomy" id="120681"/>
    <lineage>
        <taxon>Bacteria</taxon>
        <taxon>Pseudomonadati</taxon>
        <taxon>Pseudomonadota</taxon>
        <taxon>Gammaproteobacteria</taxon>
        <taxon>Chromatiales</taxon>
        <taxon>Chromatiaceae</taxon>
        <taxon>Thioalkalicoccus</taxon>
    </lineage>
</organism>
<reference evidence="1 2" key="1">
    <citation type="submission" date="2024-05" db="EMBL/GenBank/DDBJ databases">
        <title>Genome Sequence and Characterization of the New Strain Purple Sulfur Bacterium of Genus Thioalkalicoccus.</title>
        <authorList>
            <person name="Bryantseva I.A."/>
            <person name="Kyndt J.A."/>
            <person name="Imhoff J.F."/>
        </authorList>
    </citation>
    <scope>NUCLEOTIDE SEQUENCE [LARGE SCALE GENOMIC DNA]</scope>
    <source>
        <strain evidence="1 2">Um2</strain>
    </source>
</reference>
<dbReference type="Proteomes" id="UP001564408">
    <property type="component" value="Unassembled WGS sequence"/>
</dbReference>
<protein>
    <submittedName>
        <fullName evidence="1">Uncharacterized protein</fullName>
    </submittedName>
</protein>